<gene>
    <name evidence="1" type="ORF">S06H3_32750</name>
</gene>
<sequence length="174" mass="19443">HVQFTFTAPPPPSHILSVDTTPISGVPFTIKEGIEVSYASPWSGSLEEVTYQIAMPDTVTDGEETYKFVSWEDGSTSRVRNVDLTTDIAITATYEVAPPPKPLCFIATAAYGSPFASELNVLKQFRDQCLPDKLVHVYYKTGPYLAQFIKSRKAIKRYVRTALNLFVKMIKCQQ</sequence>
<feature type="non-terminal residue" evidence="1">
    <location>
        <position position="1"/>
    </location>
</feature>
<comment type="caution">
    <text evidence="1">The sequence shown here is derived from an EMBL/GenBank/DDBJ whole genome shotgun (WGS) entry which is preliminary data.</text>
</comment>
<dbReference type="InterPro" id="IPR049886">
    <property type="entry name" value="CFI_box_CTERM_dom"/>
</dbReference>
<dbReference type="AlphaFoldDB" id="X1NLZ4"/>
<reference evidence="1" key="1">
    <citation type="journal article" date="2014" name="Front. Microbiol.">
        <title>High frequency of phylogenetically diverse reductive dehalogenase-homologous genes in deep subseafloor sedimentary metagenomes.</title>
        <authorList>
            <person name="Kawai M."/>
            <person name="Futagami T."/>
            <person name="Toyoda A."/>
            <person name="Takaki Y."/>
            <person name="Nishi S."/>
            <person name="Hori S."/>
            <person name="Arai W."/>
            <person name="Tsubouchi T."/>
            <person name="Morono Y."/>
            <person name="Uchiyama I."/>
            <person name="Ito T."/>
            <person name="Fujiyama A."/>
            <person name="Inagaki F."/>
            <person name="Takami H."/>
        </authorList>
    </citation>
    <scope>NUCLEOTIDE SEQUENCE</scope>
    <source>
        <strain evidence="1">Expedition CK06-06</strain>
    </source>
</reference>
<dbReference type="EMBL" id="BARV01019488">
    <property type="protein sequence ID" value="GAI31236.1"/>
    <property type="molecule type" value="Genomic_DNA"/>
</dbReference>
<accession>X1NLZ4</accession>
<protein>
    <recommendedName>
        <fullName evidence="2">Bacterial repeat domain-containing protein</fullName>
    </recommendedName>
</protein>
<evidence type="ECO:0000313" key="1">
    <source>
        <dbReference type="EMBL" id="GAI31236.1"/>
    </source>
</evidence>
<organism evidence="1">
    <name type="scientific">marine sediment metagenome</name>
    <dbReference type="NCBI Taxonomy" id="412755"/>
    <lineage>
        <taxon>unclassified sequences</taxon>
        <taxon>metagenomes</taxon>
        <taxon>ecological metagenomes</taxon>
    </lineage>
</organism>
<evidence type="ECO:0008006" key="2">
    <source>
        <dbReference type="Google" id="ProtNLM"/>
    </source>
</evidence>
<dbReference type="NCBIfam" id="NF041770">
    <property type="entry name" value="CFI_box_CTERM"/>
    <property type="match status" value="1"/>
</dbReference>
<proteinExistence type="predicted"/>
<name>X1NLZ4_9ZZZZ</name>